<accession>A0ABQ6ZB72</accession>
<keyword evidence="4" id="KW-1185">Reference proteome</keyword>
<reference evidence="3 4" key="1">
    <citation type="submission" date="2017-10" db="EMBL/GenBank/DDBJ databases">
        <title>Whole genome sequencing of members of genus Pseudoxanthomonas.</title>
        <authorList>
            <person name="Kumar S."/>
            <person name="Bansal K."/>
            <person name="Kaur A."/>
            <person name="Patil P."/>
            <person name="Sharma S."/>
            <person name="Patil P.B."/>
        </authorList>
    </citation>
    <scope>NUCLEOTIDE SEQUENCE [LARGE SCALE GENOMIC DNA]</scope>
    <source>
        <strain evidence="3 4">DSM 17801</strain>
    </source>
</reference>
<evidence type="ECO:0000256" key="1">
    <source>
        <dbReference type="SAM" id="Phobius"/>
    </source>
</evidence>
<feature type="domain" description="Signal transduction histidine kinase internal region" evidence="2">
    <location>
        <begin position="155"/>
        <end position="233"/>
    </location>
</feature>
<feature type="transmembrane region" description="Helical" evidence="1">
    <location>
        <begin position="117"/>
        <end position="136"/>
    </location>
</feature>
<keyword evidence="3" id="KW-0418">Kinase</keyword>
<feature type="transmembrane region" description="Helical" evidence="1">
    <location>
        <begin position="82"/>
        <end position="105"/>
    </location>
</feature>
<dbReference type="Pfam" id="PF06580">
    <property type="entry name" value="His_kinase"/>
    <property type="match status" value="1"/>
</dbReference>
<dbReference type="GO" id="GO:0016301">
    <property type="term" value="F:kinase activity"/>
    <property type="evidence" value="ECO:0007669"/>
    <property type="project" value="UniProtKB-KW"/>
</dbReference>
<dbReference type="PANTHER" id="PTHR34220:SF7">
    <property type="entry name" value="SENSOR HISTIDINE KINASE YPDA"/>
    <property type="match status" value="1"/>
</dbReference>
<feature type="transmembrane region" description="Helical" evidence="1">
    <location>
        <begin position="49"/>
        <end position="70"/>
    </location>
</feature>
<dbReference type="RefSeq" id="WP_162407955.1">
    <property type="nucleotide sequence ID" value="NZ_PDWN01000001.1"/>
</dbReference>
<keyword evidence="1" id="KW-0812">Transmembrane</keyword>
<protein>
    <submittedName>
        <fullName evidence="3">Histidine kinase</fullName>
    </submittedName>
</protein>
<name>A0ABQ6ZB72_9GAMM</name>
<dbReference type="Gene3D" id="3.30.565.10">
    <property type="entry name" value="Histidine kinase-like ATPase, C-terminal domain"/>
    <property type="match status" value="1"/>
</dbReference>
<dbReference type="PANTHER" id="PTHR34220">
    <property type="entry name" value="SENSOR HISTIDINE KINASE YPDA"/>
    <property type="match status" value="1"/>
</dbReference>
<dbReference type="EMBL" id="PDWN01000001">
    <property type="protein sequence ID" value="KAF1697338.1"/>
    <property type="molecule type" value="Genomic_DNA"/>
</dbReference>
<gene>
    <name evidence="3" type="ORF">CSC65_00200</name>
</gene>
<evidence type="ECO:0000313" key="3">
    <source>
        <dbReference type="EMBL" id="KAF1697338.1"/>
    </source>
</evidence>
<dbReference type="InterPro" id="IPR050640">
    <property type="entry name" value="Bact_2-comp_sensor_kinase"/>
</dbReference>
<evidence type="ECO:0000259" key="2">
    <source>
        <dbReference type="Pfam" id="PF06580"/>
    </source>
</evidence>
<comment type="caution">
    <text evidence="3">The sequence shown here is derived from an EMBL/GenBank/DDBJ whole genome shotgun (WGS) entry which is preliminary data.</text>
</comment>
<dbReference type="SUPFAM" id="SSF55874">
    <property type="entry name" value="ATPase domain of HSP90 chaperone/DNA topoisomerase II/histidine kinase"/>
    <property type="match status" value="1"/>
</dbReference>
<keyword evidence="3" id="KW-0808">Transferase</keyword>
<evidence type="ECO:0000313" key="4">
    <source>
        <dbReference type="Proteomes" id="UP000788419"/>
    </source>
</evidence>
<keyword evidence="1" id="KW-1133">Transmembrane helix</keyword>
<feature type="transmembrane region" description="Helical" evidence="1">
    <location>
        <begin position="20"/>
        <end position="37"/>
    </location>
</feature>
<keyword evidence="1" id="KW-0472">Membrane</keyword>
<sequence>MRDPRREAPWLPDLCRLRRLAAMLGLAELVVVVLVLAPDDARTWTLARFLSASGLALWLSLAMAVLLCKLRAPISRLPQRVGALAAVALAATVAFAGAGVIHALYSTLGAEPLGVGFWRFTTGSAAVASLIVALALRHFYVSDRWAAQVEANARAEADALQARIRPHFLFNSMNLIAGLLRRDPVVAERAVLDLSDLFRAALGAGEGDSTLAAECELATQYLSIEQLRLGDRLRVEWDKGEPLPWDLVLPRLTLQPLVENAVLHGISRLPEGGVVSIALRVEGQALHLSVRNPAPSPQDPSSGALASLHVGAGHAQRSIAHRLAWRFGPQARVTSGWSDGYYACEITLPLNA</sequence>
<dbReference type="InterPro" id="IPR010559">
    <property type="entry name" value="Sig_transdc_His_kin_internal"/>
</dbReference>
<dbReference type="InterPro" id="IPR036890">
    <property type="entry name" value="HATPase_C_sf"/>
</dbReference>
<dbReference type="Proteomes" id="UP000788419">
    <property type="component" value="Unassembled WGS sequence"/>
</dbReference>
<proteinExistence type="predicted"/>
<organism evidence="3 4">
    <name type="scientific">Pseudoxanthomonas daejeonensis</name>
    <dbReference type="NCBI Taxonomy" id="266062"/>
    <lineage>
        <taxon>Bacteria</taxon>
        <taxon>Pseudomonadati</taxon>
        <taxon>Pseudomonadota</taxon>
        <taxon>Gammaproteobacteria</taxon>
        <taxon>Lysobacterales</taxon>
        <taxon>Lysobacteraceae</taxon>
        <taxon>Pseudoxanthomonas</taxon>
    </lineage>
</organism>